<accession>A0A8I0MYA2</accession>
<dbReference type="AlphaFoldDB" id="A0A8I0MYA2"/>
<reference evidence="2 3" key="1">
    <citation type="submission" date="2015-06" db="EMBL/GenBank/DDBJ databases">
        <title>Genome sequence of Pseudoalteromonas peptidolytica.</title>
        <authorList>
            <person name="Xie B.-B."/>
            <person name="Rong J.-C."/>
            <person name="Qin Q.-L."/>
            <person name="Zhang Y.-Z."/>
        </authorList>
    </citation>
    <scope>NUCLEOTIDE SEQUENCE [LARGE SCALE GENOMIC DNA]</scope>
    <source>
        <strain evidence="2 3">F12-50-A1</strain>
    </source>
</reference>
<protein>
    <submittedName>
        <fullName evidence="2">Uncharacterized protein</fullName>
    </submittedName>
</protein>
<evidence type="ECO:0000256" key="1">
    <source>
        <dbReference type="SAM" id="MobiDB-lite"/>
    </source>
</evidence>
<organism evidence="2 3">
    <name type="scientific">Pseudoalteromonas peptidolytica F12-50-A1</name>
    <dbReference type="NCBI Taxonomy" id="1315280"/>
    <lineage>
        <taxon>Bacteria</taxon>
        <taxon>Pseudomonadati</taxon>
        <taxon>Pseudomonadota</taxon>
        <taxon>Gammaproteobacteria</taxon>
        <taxon>Alteromonadales</taxon>
        <taxon>Pseudoalteromonadaceae</taxon>
        <taxon>Pseudoalteromonas</taxon>
    </lineage>
</organism>
<gene>
    <name evidence="2" type="ORF">PPEP_a2248</name>
</gene>
<dbReference type="RefSeq" id="WP_147389128.1">
    <property type="nucleotide sequence ID" value="NZ_AQHF01000026.1"/>
</dbReference>
<name>A0A8I0MYA2_9GAMM</name>
<keyword evidence="3" id="KW-1185">Reference proteome</keyword>
<dbReference type="EMBL" id="AQHF01000026">
    <property type="protein sequence ID" value="MBE0347723.1"/>
    <property type="molecule type" value="Genomic_DNA"/>
</dbReference>
<evidence type="ECO:0000313" key="2">
    <source>
        <dbReference type="EMBL" id="MBE0347723.1"/>
    </source>
</evidence>
<evidence type="ECO:0000313" key="3">
    <source>
        <dbReference type="Proteomes" id="UP000660708"/>
    </source>
</evidence>
<dbReference type="Proteomes" id="UP000660708">
    <property type="component" value="Unassembled WGS sequence"/>
</dbReference>
<proteinExistence type="predicted"/>
<sequence>MKYWQVAVAIFLGLIIALFTLKYANNSWQPLQPSLSREIQADLLPAEFPTELRAKKDTSQPTSSKKDDTFTIAPIHPPQYLPPINNATKNELQYQGDLTDPEAYQAYLDDKEVQLKQAYIAAVDSKVEQLDALLTRGVQAGLPEAQLQEARDKISALQHMQNTLRKELSDN</sequence>
<comment type="caution">
    <text evidence="2">The sequence shown here is derived from an EMBL/GenBank/DDBJ whole genome shotgun (WGS) entry which is preliminary data.</text>
</comment>
<feature type="compositionally biased region" description="Basic and acidic residues" evidence="1">
    <location>
        <begin position="50"/>
        <end position="69"/>
    </location>
</feature>
<feature type="region of interest" description="Disordered" evidence="1">
    <location>
        <begin position="50"/>
        <end position="86"/>
    </location>
</feature>